<dbReference type="GO" id="GO:0030182">
    <property type="term" value="P:neuron differentiation"/>
    <property type="evidence" value="ECO:0007669"/>
    <property type="project" value="UniProtKB-ARBA"/>
</dbReference>
<dbReference type="GO" id="GO:0008768">
    <property type="term" value="F:UDP-sugar diphosphatase activity"/>
    <property type="evidence" value="ECO:0007669"/>
    <property type="project" value="UniProtKB-EC"/>
</dbReference>
<comment type="caution">
    <text evidence="24">The sequence shown here is derived from an EMBL/GenBank/DDBJ whole genome shotgun (WGS) entry which is preliminary data.</text>
</comment>
<dbReference type="PROSITE" id="PS51462">
    <property type="entry name" value="NUDIX"/>
    <property type="match status" value="1"/>
</dbReference>
<dbReference type="GO" id="GO:0071439">
    <property type="term" value="C:clathrin complex"/>
    <property type="evidence" value="ECO:0007669"/>
    <property type="project" value="TreeGrafter"/>
</dbReference>
<dbReference type="InterPro" id="IPR055358">
    <property type="entry name" value="CHCR"/>
</dbReference>
<keyword evidence="11" id="KW-0965">Cell junction</keyword>
<dbReference type="FunFam" id="1.20.80.10:FF:000003">
    <property type="entry name" value="Tyrosine-protein phosphatase non-receptor type 4"/>
    <property type="match status" value="1"/>
</dbReference>
<evidence type="ECO:0000256" key="14">
    <source>
        <dbReference type="ARBA" id="ARBA00023329"/>
    </source>
</evidence>
<dbReference type="SMART" id="SM01196">
    <property type="entry name" value="FERM_C"/>
    <property type="match status" value="1"/>
</dbReference>
<comment type="subunit">
    <text evidence="6">Homodimer.</text>
</comment>
<evidence type="ECO:0000256" key="8">
    <source>
        <dbReference type="ARBA" id="ARBA00022737"/>
    </source>
</evidence>
<keyword evidence="9" id="KW-0378">Hydrolase</keyword>
<organism evidence="24 25">
    <name type="scientific">Tenebrio molitor</name>
    <name type="common">Yellow mealworm beetle</name>
    <dbReference type="NCBI Taxonomy" id="7067"/>
    <lineage>
        <taxon>Eukaryota</taxon>
        <taxon>Metazoa</taxon>
        <taxon>Ecdysozoa</taxon>
        <taxon>Arthropoda</taxon>
        <taxon>Hexapoda</taxon>
        <taxon>Insecta</taxon>
        <taxon>Pterygota</taxon>
        <taxon>Neoptera</taxon>
        <taxon>Endopterygota</taxon>
        <taxon>Coleoptera</taxon>
        <taxon>Polyphaga</taxon>
        <taxon>Cucujiformia</taxon>
        <taxon>Tenebrionidae</taxon>
        <taxon>Tenebrio</taxon>
    </lineage>
</organism>
<dbReference type="SMART" id="SM00295">
    <property type="entry name" value="B41"/>
    <property type="match status" value="1"/>
</dbReference>
<feature type="repeat" description="CHCR" evidence="20">
    <location>
        <begin position="458"/>
        <end position="603"/>
    </location>
</feature>
<dbReference type="SMART" id="SM00299">
    <property type="entry name" value="CLH"/>
    <property type="match status" value="7"/>
</dbReference>
<dbReference type="InterPro" id="IPR014352">
    <property type="entry name" value="FERM/acyl-CoA-bd_prot_sf"/>
</dbReference>
<dbReference type="GO" id="GO:0045334">
    <property type="term" value="C:clathrin-coated endocytic vesicle"/>
    <property type="evidence" value="ECO:0007669"/>
    <property type="project" value="TreeGrafter"/>
</dbReference>
<comment type="similarity">
    <text evidence="5">Belongs to the clathrin heavy chain family.</text>
</comment>
<feature type="repeat" description="CHCR" evidence="20">
    <location>
        <begin position="16"/>
        <end position="162"/>
    </location>
</feature>
<dbReference type="Pfam" id="PF08736">
    <property type="entry name" value="FA"/>
    <property type="match status" value="1"/>
</dbReference>
<dbReference type="Gene3D" id="2.30.29.30">
    <property type="entry name" value="Pleckstrin-homology domain (PH domain)/Phosphotyrosine-binding domain (PTB)"/>
    <property type="match status" value="1"/>
</dbReference>
<dbReference type="FunFam" id="1.25.40.10:FF:000005">
    <property type="entry name" value="Clathrin heavy chain"/>
    <property type="match status" value="1"/>
</dbReference>
<dbReference type="SUPFAM" id="SSF48371">
    <property type="entry name" value="ARM repeat"/>
    <property type="match status" value="5"/>
</dbReference>
<evidence type="ECO:0000256" key="3">
    <source>
        <dbReference type="ARBA" id="ARBA00004277"/>
    </source>
</evidence>
<proteinExistence type="inferred from homology"/>
<evidence type="ECO:0000256" key="11">
    <source>
        <dbReference type="ARBA" id="ARBA00022949"/>
    </source>
</evidence>
<dbReference type="GO" id="GO:0045807">
    <property type="term" value="P:positive regulation of endocytosis"/>
    <property type="evidence" value="ECO:0007669"/>
    <property type="project" value="UniProtKB-ARBA"/>
</dbReference>
<dbReference type="SUPFAM" id="SSF54236">
    <property type="entry name" value="Ubiquitin-like"/>
    <property type="match status" value="1"/>
</dbReference>
<feature type="region of interest" description="Disordered" evidence="21">
    <location>
        <begin position="1833"/>
        <end position="1858"/>
    </location>
</feature>
<dbReference type="FunFam" id="3.90.79.10:FF:000035">
    <property type="entry name" value="Uridine diphosphate glucose pyrophosphatase"/>
    <property type="match status" value="1"/>
</dbReference>
<evidence type="ECO:0000256" key="16">
    <source>
        <dbReference type="ARBA" id="ARBA00054674"/>
    </source>
</evidence>
<feature type="compositionally biased region" description="Polar residues" evidence="21">
    <location>
        <begin position="2038"/>
        <end position="2058"/>
    </location>
</feature>
<dbReference type="InterPro" id="IPR000299">
    <property type="entry name" value="FERM_domain"/>
</dbReference>
<dbReference type="PRINTS" id="PR00935">
    <property type="entry name" value="BAND41"/>
</dbReference>
<keyword evidence="12" id="KW-0472">Membrane</keyword>
<dbReference type="Pfam" id="PF00373">
    <property type="entry name" value="FERM_M"/>
    <property type="match status" value="1"/>
</dbReference>
<dbReference type="GO" id="GO:0070161">
    <property type="term" value="C:anchoring junction"/>
    <property type="evidence" value="ECO:0007669"/>
    <property type="project" value="UniProtKB-SubCell"/>
</dbReference>
<dbReference type="FunFam" id="3.10.20.90:FF:000024">
    <property type="entry name" value="Erythrocyte membrane protein band 4.1-like 5"/>
    <property type="match status" value="1"/>
</dbReference>
<reference evidence="24" key="1">
    <citation type="journal article" date="2020" name="J Insects Food Feed">
        <title>The yellow mealworm (Tenebrio molitor) genome: a resource for the emerging insects as food and feed industry.</title>
        <authorList>
            <person name="Eriksson T."/>
            <person name="Andere A."/>
            <person name="Kelstrup H."/>
            <person name="Emery V."/>
            <person name="Picard C."/>
        </authorList>
    </citation>
    <scope>NUCLEOTIDE SEQUENCE</scope>
    <source>
        <strain evidence="24">Stoneville</strain>
        <tissue evidence="24">Whole head</tissue>
    </source>
</reference>
<reference evidence="24" key="2">
    <citation type="submission" date="2021-08" db="EMBL/GenBank/DDBJ databases">
        <authorList>
            <person name="Eriksson T."/>
        </authorList>
    </citation>
    <scope>NUCLEOTIDE SEQUENCE</scope>
    <source>
        <strain evidence="24">Stoneville</strain>
        <tissue evidence="24">Whole head</tissue>
    </source>
</reference>
<dbReference type="FunFam" id="1.25.40.10:FF:000082">
    <property type="entry name" value="Clathrin heavy chain"/>
    <property type="match status" value="1"/>
</dbReference>
<dbReference type="GO" id="GO:0006898">
    <property type="term" value="P:receptor-mediated endocytosis"/>
    <property type="evidence" value="ECO:0007669"/>
    <property type="project" value="TreeGrafter"/>
</dbReference>
<dbReference type="GO" id="GO:0032051">
    <property type="term" value="F:clathrin light chain binding"/>
    <property type="evidence" value="ECO:0007669"/>
    <property type="project" value="TreeGrafter"/>
</dbReference>
<dbReference type="GO" id="GO:0005886">
    <property type="term" value="C:plasma membrane"/>
    <property type="evidence" value="ECO:0007669"/>
    <property type="project" value="UniProtKB-ARBA"/>
</dbReference>
<dbReference type="InterPro" id="IPR018979">
    <property type="entry name" value="FERM_N"/>
</dbReference>
<dbReference type="GO" id="GO:0005938">
    <property type="term" value="C:cell cortex"/>
    <property type="evidence" value="ECO:0007669"/>
    <property type="project" value="TreeGrafter"/>
</dbReference>
<evidence type="ECO:0000259" key="22">
    <source>
        <dbReference type="PROSITE" id="PS50057"/>
    </source>
</evidence>
<dbReference type="InterPro" id="IPR000086">
    <property type="entry name" value="NUDIX_hydrolase_dom"/>
</dbReference>
<evidence type="ECO:0000256" key="13">
    <source>
        <dbReference type="ARBA" id="ARBA00023176"/>
    </source>
</evidence>
<evidence type="ECO:0000256" key="10">
    <source>
        <dbReference type="ARBA" id="ARBA00022842"/>
    </source>
</evidence>
<keyword evidence="14" id="KW-0968">Cytoplasmic vesicle</keyword>
<dbReference type="PROSITE" id="PS50057">
    <property type="entry name" value="FERM_3"/>
    <property type="match status" value="1"/>
</dbReference>
<dbReference type="InterPro" id="IPR019749">
    <property type="entry name" value="Band_41_domain"/>
</dbReference>
<evidence type="ECO:0000256" key="15">
    <source>
        <dbReference type="ARBA" id="ARBA00051086"/>
    </source>
</evidence>
<dbReference type="Gene3D" id="3.10.20.90">
    <property type="entry name" value="Phosphatidylinositol 3-kinase Catalytic Subunit, Chain A, domain 1"/>
    <property type="match status" value="1"/>
</dbReference>
<dbReference type="InterPro" id="IPR014847">
    <property type="entry name" value="FA"/>
</dbReference>
<dbReference type="GO" id="GO:0006886">
    <property type="term" value="P:intracellular protein transport"/>
    <property type="evidence" value="ECO:0007669"/>
    <property type="project" value="UniProtKB-UniRule"/>
</dbReference>
<comment type="catalytic activity">
    <reaction evidence="15">
        <text>UDP-sugar + H2O = UMP + alpha-D-aldose 1-phosphate.</text>
        <dbReference type="EC" id="3.6.1.45"/>
    </reaction>
</comment>
<accession>A0A8J6LP06</accession>
<evidence type="ECO:0000256" key="4">
    <source>
        <dbReference type="ARBA" id="ARBA00004282"/>
    </source>
</evidence>
<dbReference type="CDD" id="cd14473">
    <property type="entry name" value="FERM_B-lobe"/>
    <property type="match status" value="1"/>
</dbReference>
<dbReference type="CDD" id="cd13186">
    <property type="entry name" value="FERM_C_NBL4_NBL5"/>
    <property type="match status" value="1"/>
</dbReference>
<dbReference type="PANTHER" id="PTHR10292">
    <property type="entry name" value="CLATHRIN HEAVY CHAIN RELATED"/>
    <property type="match status" value="1"/>
</dbReference>
<evidence type="ECO:0000313" key="25">
    <source>
        <dbReference type="Proteomes" id="UP000719412"/>
    </source>
</evidence>
<evidence type="ECO:0000256" key="5">
    <source>
        <dbReference type="ARBA" id="ARBA00009535"/>
    </source>
</evidence>
<dbReference type="Pfam" id="PF00637">
    <property type="entry name" value="Clathrin"/>
    <property type="match status" value="7"/>
</dbReference>
<evidence type="ECO:0000256" key="1">
    <source>
        <dbReference type="ARBA" id="ARBA00001946"/>
    </source>
</evidence>
<dbReference type="Gene3D" id="1.20.80.10">
    <property type="match status" value="1"/>
</dbReference>
<dbReference type="InterPro" id="IPR019747">
    <property type="entry name" value="FERM_CS"/>
</dbReference>
<keyword evidence="8" id="KW-0677">Repeat</keyword>
<feature type="domain" description="Nudix hydrolase" evidence="23">
    <location>
        <begin position="1211"/>
        <end position="1371"/>
    </location>
</feature>
<evidence type="ECO:0000256" key="20">
    <source>
        <dbReference type="PROSITE-ProRule" id="PRU01006"/>
    </source>
</evidence>
<evidence type="ECO:0000256" key="17">
    <source>
        <dbReference type="ARBA" id="ARBA00066480"/>
    </source>
</evidence>
<feature type="domain" description="FERM" evidence="22">
    <location>
        <begin position="1396"/>
        <end position="1680"/>
    </location>
</feature>
<dbReference type="CDD" id="cd18887">
    <property type="entry name" value="NUDIX_UGPPase_Nudt14"/>
    <property type="match status" value="1"/>
</dbReference>
<sequence>MRTNPDQGAAFASMLVADEEPLADINQIVDIFMEQNMVQQCTAFLLDALKNNRPTEGHLQTRLLEMNLMSAPQVADAILGNNMFTHYDRAHIAQLCEKAGLLQRALEHYTDLYDIKRAVVHTHLLPMEWLVGFFGTLSVEDSLECLKAMLTANIRQNLQICVQIATKYHEQLTTKALIDLFESFKSYEGLFYFLGSIVNFSQDQDVHFKYIQAACKTGQIKEVERICRESNCYNPESVKNFLKEAKLTDQLPLIIVCDRFDFVHDLVLYLYRNSLQKYIEIYVQKVNPSRLPVVVGGLLDVDCSEDIIKNLILVVRGQFSTDELVEEVEKRNRLKLLLPWLESRVHEGCVEPATHNALAKIYIDSNNNAERFLKENQWYDSRVVGRYCEKRDPHLACVAYERGQCDRELIAVCNENSLFKSEARYLVRRRDPELWAEVLQENNPYRRQLIDQVVQTALSETQDPEDISVTVKAFMTADLPNELIELLEKIVLDNSVFSDHRNLQNLLILTAIKADATRVMDYINRLDNYDAPDIANIAINNHLYEEAFAIFKKFDVNTSAIQVLIEQVNNLDRAYEFAERCNEPAVWSQLAKAQLNQGMVKEAIDSYIKADDPSAYMAVVETGSKNNSWEDLVRYLQMARKKARESYIESELIYSYAKTGRLADLEEFISGPNHADIQKIGDRCFDDKMYDAAKLLYNNVSNFARLAITLVHLKEFQGAVDSARKANSTRTWKEVCFACVDAEEFRLAQMCGMHIVVHADELQDLINYYQDRGYFEELIGLLEAALGLERAHMGMFTELAILYSKYKPAKMREHLELFWSRVNIPKVLRAAEQAHLWAELVFLYDKYEEYDNAVLAMMAHPTEAWREGHFKDIITKVANIELYYKAIQFYLDYKPLLLNDLLLVLAPRMDHTRAVAFFAKTGHLQLVKSYLRSVQNLNNKAINEALNSLLIEEEDFQGLRTSIDAFDNFDNIGLAQKLEKHELTEFRRIAAYLYKGNNRWKQSVELCKKDRLFRDAMEYTAESRNQDLAEELLAWFLERKAYDCFSACLYQCYDLLRPDVILELAWKHRIMDLAMPYLIQVTRELTSKVEKLEQSDAQRQSEAAEETHKPMMINEPQLMLTAGPGMGMPPQQYVPAQAYAQPAYAPQMPYPGAYPGIAVRQVQPATIRSKSIKMENITDVYVTDYIPTIYTTPCTMRYTQNGKTLERGIFAERNGVLIIVYNKTQNVLTLVRQFRPSAYLSCIPEQDRKGAIDTVKYPPKLGITLEFCAGLEDKNASTEQIAREEILEECGYDVPLEKLEKVGTFKNLTETTGARSTLFYCEVTDEMRVTKGGGVDDEIIDVIEMPVEKVVEYARQSYVNSPMNFMMFRFLSGRKNRTNTRTNDTKPTKISNKNLIQCRVILLDGTDLSVELSKKAEARDLYEQVFYSLDLIEKDYFGLQYTDVNHVKHWLDPTKSIKKQIKIGPPYTLRLKVKFYSSEPNNLREELTRYQFFLQLKLDILEGKLECPHQIDVELAALALQSELGDYDETQHTAATVSEFRFVPNQTEELEIEILEEFKKLRGLTPAQAELSYLNKAKWLEMYGVDMHTVLGKDGMEYRLGLTPTGILVFEGLQKIGLFFWPKIGKLNFKKKKLTLVVVEDDDQGREQEHTFVFRLHNEKACKHLWKCAIEHHAFFRLRAPVKGPSARQNFFRMGSRFRYSGRTEYQSTHHNKPRRSVQLERRPSQRYGRRQSHVLRERQKLQQTGEPEKNAAETIQPSSSRCSERSTKSNATTTTENDPLYCKVNEEAAAKANAGPESLGLASQSSFGKGSVGQNSFGKGSVGCSSSYSPVLSTGSKNGTLKRKATTPTSPTPSNTDSQLDFLLKSLAKEAFSGIQRDEARNEINRDTKDEETKALPAEIPNNIAKYSNTAKPLPPGQIKCNILKAKLEEELGSSVVTKLTNQMFVAAANNDEANLNSLNAATFVSVGGDKLTLSVTGPTNTNPVITNSVLKSPKLDNELTDRKRCATPVTVTFFGHNDSGKLEKVMLNTGDKQPLSLLSTTDSQVSDGESSVSTNNSNPFATYTPESTNPFQGPPNPFFLANNPFRNEEERVDDNGSEADGSNKVSRWRLCMFLAKCRSVALESGSRSVVFLQQVDEDKLSPTTVTPSLSKLSPWLVSQEVVSSPVSKVNTTETTIIRKSVITTQL</sequence>
<evidence type="ECO:0000256" key="2">
    <source>
        <dbReference type="ARBA" id="ARBA00004180"/>
    </source>
</evidence>
<feature type="region of interest" description="Disordered" evidence="21">
    <location>
        <begin position="2035"/>
        <end position="2058"/>
    </location>
</feature>
<dbReference type="InterPro" id="IPR029071">
    <property type="entry name" value="Ubiquitin-like_domsf"/>
</dbReference>
<feature type="repeat" description="CHCR" evidence="20">
    <location>
        <begin position="312"/>
        <end position="451"/>
    </location>
</feature>
<dbReference type="InterPro" id="IPR016024">
    <property type="entry name" value="ARM-type_fold"/>
</dbReference>
<evidence type="ECO:0000256" key="12">
    <source>
        <dbReference type="ARBA" id="ARBA00023136"/>
    </source>
</evidence>
<feature type="repeat" description="CHCR" evidence="20">
    <location>
        <begin position="165"/>
        <end position="307"/>
    </location>
</feature>
<comment type="subcellular location">
    <subcellularLocation>
        <location evidence="4">Cell junction</location>
    </subcellularLocation>
    <subcellularLocation>
        <location evidence="2">Cytoplasmic vesicle membrane</location>
        <topology evidence="2">Peripheral membrane protein</topology>
        <orientation evidence="2">Cytoplasmic side</orientation>
    </subcellularLocation>
    <subcellularLocation>
        <location evidence="3">Membrane</location>
        <location evidence="3">Coated pit</location>
        <topology evidence="3">Peripheral membrane protein</topology>
        <orientation evidence="3">Cytoplasmic side</orientation>
    </subcellularLocation>
</comment>
<dbReference type="PROSITE" id="PS00660">
    <property type="entry name" value="FERM_1"/>
    <property type="match status" value="1"/>
</dbReference>
<dbReference type="InterPro" id="IPR019748">
    <property type="entry name" value="FERM_central"/>
</dbReference>
<dbReference type="CDD" id="cd17108">
    <property type="entry name" value="FERM_F1_EPB41L5_like"/>
    <property type="match status" value="1"/>
</dbReference>
<feature type="repeat" description="CHCR" evidence="20">
    <location>
        <begin position="902"/>
        <end position="1045"/>
    </location>
</feature>
<feature type="compositionally biased region" description="Basic and acidic residues" evidence="21">
    <location>
        <begin position="1735"/>
        <end position="1752"/>
    </location>
</feature>
<dbReference type="FunFam" id="1.25.40.10:FF:000002">
    <property type="entry name" value="Clathrin heavy chain"/>
    <property type="match status" value="1"/>
</dbReference>
<dbReference type="SMART" id="SM01195">
    <property type="entry name" value="FA"/>
    <property type="match status" value="1"/>
</dbReference>
<dbReference type="InterPro" id="IPR018980">
    <property type="entry name" value="FERM_PH-like_C"/>
</dbReference>
<evidence type="ECO:0000259" key="23">
    <source>
        <dbReference type="PROSITE" id="PS51462"/>
    </source>
</evidence>
<dbReference type="Gene3D" id="1.25.40.10">
    <property type="entry name" value="Tetratricopeptide repeat domain"/>
    <property type="match status" value="3"/>
</dbReference>
<dbReference type="Pfam" id="PF09379">
    <property type="entry name" value="FERM_N"/>
    <property type="match status" value="1"/>
</dbReference>
<dbReference type="EC" id="3.6.1.45" evidence="17"/>
<dbReference type="FunFam" id="2.30.29.30:FF:000002">
    <property type="entry name" value="Band 4.1-like protein 5 isoform 1"/>
    <property type="match status" value="1"/>
</dbReference>
<dbReference type="FunFam" id="1.25.40.10:FF:000001">
    <property type="entry name" value="Clathrin heavy chain"/>
    <property type="match status" value="1"/>
</dbReference>
<evidence type="ECO:0000256" key="6">
    <source>
        <dbReference type="ARBA" id="ARBA00011738"/>
    </source>
</evidence>
<dbReference type="PROSITE" id="PS50236">
    <property type="entry name" value="CHCR"/>
    <property type="match status" value="7"/>
</dbReference>
<dbReference type="SUPFAM" id="SSF55811">
    <property type="entry name" value="Nudix"/>
    <property type="match status" value="1"/>
</dbReference>
<evidence type="ECO:0000256" key="9">
    <source>
        <dbReference type="ARBA" id="ARBA00022801"/>
    </source>
</evidence>
<keyword evidence="25" id="KW-1185">Reference proteome</keyword>
<dbReference type="GO" id="GO:0030659">
    <property type="term" value="C:cytoplasmic vesicle membrane"/>
    <property type="evidence" value="ECO:0007669"/>
    <property type="project" value="UniProtKB-SubCell"/>
</dbReference>
<dbReference type="InterPro" id="IPR004385">
    <property type="entry name" value="NDP_pyrophosphatase"/>
</dbReference>
<dbReference type="Gene3D" id="3.90.79.10">
    <property type="entry name" value="Nucleoside Triphosphate Pyrophosphohydrolase"/>
    <property type="match status" value="1"/>
</dbReference>
<feature type="region of interest" description="Disordered" evidence="21">
    <location>
        <begin position="1702"/>
        <end position="1780"/>
    </location>
</feature>
<dbReference type="GO" id="GO:0016050">
    <property type="term" value="P:vesicle organization"/>
    <property type="evidence" value="ECO:0007669"/>
    <property type="project" value="UniProtKB-ARBA"/>
</dbReference>
<dbReference type="InterPro" id="IPR035963">
    <property type="entry name" value="FERM_2"/>
</dbReference>
<dbReference type="GO" id="GO:0046872">
    <property type="term" value="F:metal ion binding"/>
    <property type="evidence" value="ECO:0007669"/>
    <property type="project" value="InterPro"/>
</dbReference>
<evidence type="ECO:0000256" key="7">
    <source>
        <dbReference type="ARBA" id="ARBA00022490"/>
    </source>
</evidence>
<dbReference type="SUPFAM" id="SSF47031">
    <property type="entry name" value="Second domain of FERM"/>
    <property type="match status" value="1"/>
</dbReference>
<feature type="repeat" description="CHCR" evidence="20">
    <location>
        <begin position="753"/>
        <end position="899"/>
    </location>
</feature>
<dbReference type="PANTHER" id="PTHR10292:SF1">
    <property type="entry name" value="CLATHRIN HEAVY CHAIN"/>
    <property type="match status" value="1"/>
</dbReference>
<name>A0A8J6LP06_TENMO</name>
<dbReference type="Proteomes" id="UP000719412">
    <property type="component" value="Unassembled WGS sequence"/>
</dbReference>
<dbReference type="GO" id="GO:0005905">
    <property type="term" value="C:clathrin-coated pit"/>
    <property type="evidence" value="ECO:0007669"/>
    <property type="project" value="UniProtKB-KW"/>
</dbReference>
<dbReference type="FunFam" id="1.25.40.730:FF:000002">
    <property type="entry name" value="Clathrin heavy chain"/>
    <property type="match status" value="1"/>
</dbReference>
<evidence type="ECO:0000256" key="19">
    <source>
        <dbReference type="ARBA" id="ARBA00080475"/>
    </source>
</evidence>
<feature type="repeat" description="CHCR" evidence="20">
    <location>
        <begin position="607"/>
        <end position="748"/>
    </location>
</feature>
<gene>
    <name evidence="24" type="ORF">GEV33_002899</name>
</gene>
<dbReference type="InterPro" id="IPR011993">
    <property type="entry name" value="PH-like_dom_sf"/>
</dbReference>
<comment type="cofactor">
    <cofactor evidence="1">
        <name>Mg(2+)</name>
        <dbReference type="ChEBI" id="CHEBI:18420"/>
    </cofactor>
</comment>
<evidence type="ECO:0000256" key="21">
    <source>
        <dbReference type="SAM" id="MobiDB-lite"/>
    </source>
</evidence>
<keyword evidence="10" id="KW-0460">Magnesium</keyword>
<evidence type="ECO:0000313" key="24">
    <source>
        <dbReference type="EMBL" id="KAH0819891.1"/>
    </source>
</evidence>
<dbReference type="SUPFAM" id="SSF50729">
    <property type="entry name" value="PH domain-like"/>
    <property type="match status" value="1"/>
</dbReference>
<dbReference type="InterPro" id="IPR011990">
    <property type="entry name" value="TPR-like_helical_dom_sf"/>
</dbReference>
<dbReference type="Gene3D" id="1.25.40.730">
    <property type="match status" value="1"/>
</dbReference>
<dbReference type="NCBIfam" id="TIGR00052">
    <property type="entry name" value="nudix-type nucleoside diphosphatase, YffH/AdpP family"/>
    <property type="match status" value="1"/>
</dbReference>
<protein>
    <recommendedName>
        <fullName evidence="18">Uridine diphosphate glucose pyrophosphatase NUDT14</fullName>
        <ecNumber evidence="17">3.6.1.45</ecNumber>
    </recommendedName>
    <alternativeName>
        <fullName evidence="19">Nucleoside diphosphate-linked moiety X motif 14</fullName>
    </alternativeName>
</protein>
<comment type="function">
    <text evidence="16">Hydrolyzes UDP-glucose to glucose 1-phosphate and UMP and ADP-ribose to ribose 5-phosphate and AMP. The physiological substrate is probably UDP-glucose. Poor activity on other substrates such as ADP-glucose, CDP-glucose, GDP-glucose and GDP-mannose.</text>
</comment>
<keyword evidence="13" id="KW-0168">Coated pit</keyword>
<feature type="compositionally biased region" description="Low complexity" evidence="21">
    <location>
        <begin position="1847"/>
        <end position="1858"/>
    </location>
</feature>
<dbReference type="Pfam" id="PF09380">
    <property type="entry name" value="FERM_C"/>
    <property type="match status" value="1"/>
</dbReference>
<keyword evidence="7" id="KW-0963">Cytoplasm</keyword>
<dbReference type="EMBL" id="JABDTM020013396">
    <property type="protein sequence ID" value="KAH0819891.1"/>
    <property type="molecule type" value="Genomic_DNA"/>
</dbReference>
<dbReference type="GO" id="GO:0009887">
    <property type="term" value="P:animal organ morphogenesis"/>
    <property type="evidence" value="ECO:0007669"/>
    <property type="project" value="UniProtKB-ARBA"/>
</dbReference>
<dbReference type="InterPro" id="IPR015797">
    <property type="entry name" value="NUDIX_hydrolase-like_dom_sf"/>
</dbReference>
<dbReference type="InterPro" id="IPR000547">
    <property type="entry name" value="Clathrin_H-chain/VPS_repeat"/>
</dbReference>
<evidence type="ECO:0000256" key="18">
    <source>
        <dbReference type="ARBA" id="ARBA00071467"/>
    </source>
</evidence>